<dbReference type="InterPro" id="IPR018035">
    <property type="entry name" value="Flagellar_FliH/T3SS_HrpE"/>
</dbReference>
<dbReference type="InterPro" id="IPR051472">
    <property type="entry name" value="T3SS_Stator/FliH"/>
</dbReference>
<proteinExistence type="inferred from homology"/>
<reference evidence="10" key="1">
    <citation type="submission" date="2012-02" db="EMBL/GenBank/DDBJ databases">
        <title>The complete genome of Halobacteroides halobius DSM 5150.</title>
        <authorList>
            <person name="Lucas S."/>
            <person name="Copeland A."/>
            <person name="Lapidus A."/>
            <person name="Glavina del Rio T."/>
            <person name="Dalin E."/>
            <person name="Tice H."/>
            <person name="Bruce D."/>
            <person name="Goodwin L."/>
            <person name="Pitluck S."/>
            <person name="Peters L."/>
            <person name="Mikhailova N."/>
            <person name="Gu W."/>
            <person name="Kyrpides N."/>
            <person name="Mavromatis K."/>
            <person name="Ivanova N."/>
            <person name="Brettin T."/>
            <person name="Detter J.C."/>
            <person name="Han C."/>
            <person name="Larimer F."/>
            <person name="Land M."/>
            <person name="Hauser L."/>
            <person name="Markowitz V."/>
            <person name="Cheng J.-F."/>
            <person name="Hugenholtz P."/>
            <person name="Woyke T."/>
            <person name="Wu D."/>
            <person name="Tindall B."/>
            <person name="Pomrenke H."/>
            <person name="Brambilla E."/>
            <person name="Klenk H.-P."/>
            <person name="Eisen J.A."/>
        </authorList>
    </citation>
    <scope>NUCLEOTIDE SEQUENCE [LARGE SCALE GENOMIC DNA]</scope>
    <source>
        <strain evidence="10">ATCC 35273 / DSM 5150 / MD-1</strain>
    </source>
</reference>
<feature type="compositionally biased region" description="Polar residues" evidence="7">
    <location>
        <begin position="24"/>
        <end position="39"/>
    </location>
</feature>
<dbReference type="GO" id="GO:0005829">
    <property type="term" value="C:cytosol"/>
    <property type="evidence" value="ECO:0007669"/>
    <property type="project" value="TreeGrafter"/>
</dbReference>
<sequence length="250" mass="27464">MSNVIKSNQVKSGKKFNFTKAPQREQSQNESLANESKMQAEQIVIEAKKEAEQIIDDAKEEARQIKQQAKQEVEAKVEAAVADAKEEGYQAGFNQGQAKAQDEVTDRVNHLIDNINAEVNKVSKLLDKELSTYKVEMIQLAIAISKRVIRQELTLNSKAVKAIVEDTLSLIDDDTGIKVRVNPSDLEVLDGAQEELVVANGRLDTIQLVADQSIELGGCIIETDFGGIDATISSQLAEIENKLLEVGESD</sequence>
<evidence type="ECO:0000259" key="8">
    <source>
        <dbReference type="Pfam" id="PF02108"/>
    </source>
</evidence>
<evidence type="ECO:0000256" key="5">
    <source>
        <dbReference type="ARBA" id="ARBA00022927"/>
    </source>
</evidence>
<feature type="domain" description="Flagellar assembly protein FliH/Type III secretion system HrpE" evidence="8">
    <location>
        <begin position="112"/>
        <end position="238"/>
    </location>
</feature>
<keyword evidence="4" id="KW-1005">Bacterial flagellum biogenesis</keyword>
<dbReference type="STRING" id="748449.Halha_0654"/>
<dbReference type="CDD" id="cd06503">
    <property type="entry name" value="ATP-synt_Fo_b"/>
    <property type="match status" value="1"/>
</dbReference>
<dbReference type="GO" id="GO:0044781">
    <property type="term" value="P:bacterial-type flagellum organization"/>
    <property type="evidence" value="ECO:0007669"/>
    <property type="project" value="UniProtKB-KW"/>
</dbReference>
<comment type="similarity">
    <text evidence="2">Belongs to the FliH family.</text>
</comment>
<dbReference type="Proteomes" id="UP000010880">
    <property type="component" value="Chromosome"/>
</dbReference>
<evidence type="ECO:0000313" key="9">
    <source>
        <dbReference type="EMBL" id="AGB40627.1"/>
    </source>
</evidence>
<keyword evidence="10" id="KW-1185">Reference proteome</keyword>
<dbReference type="AlphaFoldDB" id="L0K5R5"/>
<keyword evidence="5" id="KW-0653">Protein transport</keyword>
<comment type="function">
    <text evidence="1">Needed for flagellar regrowth and assembly.</text>
</comment>
<dbReference type="OrthoDB" id="2375163at2"/>
<dbReference type="Pfam" id="PF02108">
    <property type="entry name" value="FliH"/>
    <property type="match status" value="1"/>
</dbReference>
<dbReference type="HOGENOM" id="CLU_1064216_0_0_9"/>
<dbReference type="RefSeq" id="WP_015326353.1">
    <property type="nucleotide sequence ID" value="NC_019978.1"/>
</dbReference>
<accession>L0K5R5</accession>
<feature type="region of interest" description="Disordered" evidence="7">
    <location>
        <begin position="1"/>
        <end position="39"/>
    </location>
</feature>
<gene>
    <name evidence="9" type="ordered locus">Halha_0654</name>
</gene>
<keyword evidence="9" id="KW-0282">Flagellum</keyword>
<evidence type="ECO:0000256" key="7">
    <source>
        <dbReference type="SAM" id="MobiDB-lite"/>
    </source>
</evidence>
<evidence type="ECO:0000256" key="1">
    <source>
        <dbReference type="ARBA" id="ARBA00003041"/>
    </source>
</evidence>
<keyword evidence="6" id="KW-1006">Bacterial flagellum protein export</keyword>
<protein>
    <submittedName>
        <fullName evidence="9">Flagellar biosynthesis/type III secretory pathway protein</fullName>
    </submittedName>
</protein>
<dbReference type="KEGG" id="hhl:Halha_0654"/>
<keyword evidence="9" id="KW-0969">Cilium</keyword>
<feature type="compositionally biased region" description="Polar residues" evidence="7">
    <location>
        <begin position="1"/>
        <end position="11"/>
    </location>
</feature>
<keyword evidence="9" id="KW-0966">Cell projection</keyword>
<evidence type="ECO:0000313" key="10">
    <source>
        <dbReference type="Proteomes" id="UP000010880"/>
    </source>
</evidence>
<dbReference type="PANTHER" id="PTHR34982:SF1">
    <property type="entry name" value="FLAGELLAR ASSEMBLY PROTEIN FLIH"/>
    <property type="match status" value="1"/>
</dbReference>
<evidence type="ECO:0000256" key="4">
    <source>
        <dbReference type="ARBA" id="ARBA00022795"/>
    </source>
</evidence>
<organism evidence="9 10">
    <name type="scientific">Halobacteroides halobius (strain ATCC 35273 / DSM 5150 / MD-1)</name>
    <dbReference type="NCBI Taxonomy" id="748449"/>
    <lineage>
        <taxon>Bacteria</taxon>
        <taxon>Bacillati</taxon>
        <taxon>Bacillota</taxon>
        <taxon>Clostridia</taxon>
        <taxon>Halanaerobiales</taxon>
        <taxon>Halobacteroidaceae</taxon>
        <taxon>Halobacteroides</taxon>
    </lineage>
</organism>
<dbReference type="Gene3D" id="1.20.5.2950">
    <property type="match status" value="1"/>
</dbReference>
<dbReference type="eggNOG" id="COG1317">
    <property type="taxonomic scope" value="Bacteria"/>
</dbReference>
<dbReference type="PANTHER" id="PTHR34982">
    <property type="entry name" value="YOP PROTEINS TRANSLOCATION PROTEIN L"/>
    <property type="match status" value="1"/>
</dbReference>
<name>L0K5R5_HALHC</name>
<evidence type="ECO:0000256" key="6">
    <source>
        <dbReference type="ARBA" id="ARBA00023225"/>
    </source>
</evidence>
<dbReference type="PATRIC" id="fig|748449.3.peg.612"/>
<dbReference type="SUPFAM" id="SSF160527">
    <property type="entry name" value="V-type ATPase subunit E-like"/>
    <property type="match status" value="1"/>
</dbReference>
<evidence type="ECO:0000256" key="3">
    <source>
        <dbReference type="ARBA" id="ARBA00022448"/>
    </source>
</evidence>
<keyword evidence="3" id="KW-0813">Transport</keyword>
<evidence type="ECO:0000256" key="2">
    <source>
        <dbReference type="ARBA" id="ARBA00006602"/>
    </source>
</evidence>
<dbReference type="EMBL" id="CP003359">
    <property type="protein sequence ID" value="AGB40627.1"/>
    <property type="molecule type" value="Genomic_DNA"/>
</dbReference>
<dbReference type="GO" id="GO:0015031">
    <property type="term" value="P:protein transport"/>
    <property type="evidence" value="ECO:0007669"/>
    <property type="project" value="UniProtKB-KW"/>
</dbReference>